<dbReference type="PROSITE" id="PS00211">
    <property type="entry name" value="ABC_TRANSPORTER_1"/>
    <property type="match status" value="1"/>
</dbReference>
<comment type="similarity">
    <text evidence="1">Belongs to the ABC transporter superfamily.</text>
</comment>
<sequence>MITFQNVTKHYDNGSVVVDGLSLVAPGGKITVFVGPSGCGKTTSLRMINRLVEPSSGRILLNGEATEQMYIVQLRRRIGYVIQNAGLFPHKNIIDNIATTAILNGAAKSKARARAGELLEVVGLDPQIAKRFPWQLSGGQQQRVGVARALAADPEFML</sequence>
<dbReference type="GO" id="GO:0005524">
    <property type="term" value="F:ATP binding"/>
    <property type="evidence" value="ECO:0007669"/>
    <property type="project" value="UniProtKB-KW"/>
</dbReference>
<keyword evidence="4 6" id="KW-0067">ATP-binding</keyword>
<dbReference type="GO" id="GO:0016887">
    <property type="term" value="F:ATP hydrolysis activity"/>
    <property type="evidence" value="ECO:0007669"/>
    <property type="project" value="InterPro"/>
</dbReference>
<reference evidence="6 7" key="2">
    <citation type="submission" date="2018-01" db="EMBL/GenBank/DDBJ databases">
        <title>Genomic study of Klebsiella pneumoniae.</title>
        <authorList>
            <person name="Yang Y."/>
            <person name="Bicalho R."/>
        </authorList>
    </citation>
    <scope>NUCLEOTIDE SEQUENCE [LARGE SCALE GENOMIC DNA]</scope>
    <source>
        <strain evidence="6 7">A2</strain>
    </source>
</reference>
<dbReference type="InterPro" id="IPR027417">
    <property type="entry name" value="P-loop_NTPase"/>
</dbReference>
<feature type="non-terminal residue" evidence="6">
    <location>
        <position position="158"/>
    </location>
</feature>
<evidence type="ECO:0000256" key="4">
    <source>
        <dbReference type="ARBA" id="ARBA00022840"/>
    </source>
</evidence>
<evidence type="ECO:0000256" key="1">
    <source>
        <dbReference type="ARBA" id="ARBA00005417"/>
    </source>
</evidence>
<comment type="caution">
    <text evidence="6">The sequence shown here is derived from an EMBL/GenBank/DDBJ whole genome shotgun (WGS) entry which is preliminary data.</text>
</comment>
<protein>
    <submittedName>
        <fullName evidence="6">Glycine/betaine ABC transporter ATP-binding protein</fullName>
    </submittedName>
</protein>
<evidence type="ECO:0000259" key="5">
    <source>
        <dbReference type="PROSITE" id="PS50893"/>
    </source>
</evidence>
<dbReference type="Gene3D" id="3.40.50.300">
    <property type="entry name" value="P-loop containing nucleotide triphosphate hydrolases"/>
    <property type="match status" value="1"/>
</dbReference>
<dbReference type="Pfam" id="PF00005">
    <property type="entry name" value="ABC_tran"/>
    <property type="match status" value="1"/>
</dbReference>
<dbReference type="AlphaFoldDB" id="A0A2J4XW39"/>
<dbReference type="PROSITE" id="PS50893">
    <property type="entry name" value="ABC_TRANSPORTER_2"/>
    <property type="match status" value="1"/>
</dbReference>
<dbReference type="Proteomes" id="UP000234661">
    <property type="component" value="Unassembled WGS sequence"/>
</dbReference>
<evidence type="ECO:0000256" key="3">
    <source>
        <dbReference type="ARBA" id="ARBA00022741"/>
    </source>
</evidence>
<reference evidence="6 7" key="1">
    <citation type="submission" date="2017-11" db="EMBL/GenBank/DDBJ databases">
        <authorList>
            <person name="Han C.G."/>
        </authorList>
    </citation>
    <scope>NUCLEOTIDE SEQUENCE [LARGE SCALE GENOMIC DNA]</scope>
    <source>
        <strain evidence="6 7">A2</strain>
    </source>
</reference>
<name>A0A2J4XW39_9ENTR</name>
<feature type="domain" description="ABC transporter" evidence="5">
    <location>
        <begin position="2"/>
        <end position="158"/>
    </location>
</feature>
<proteinExistence type="inferred from homology"/>
<dbReference type="SUPFAM" id="SSF52540">
    <property type="entry name" value="P-loop containing nucleoside triphosphate hydrolases"/>
    <property type="match status" value="1"/>
</dbReference>
<evidence type="ECO:0000313" key="7">
    <source>
        <dbReference type="Proteomes" id="UP000234661"/>
    </source>
</evidence>
<dbReference type="PANTHER" id="PTHR43117">
    <property type="entry name" value="OSMOPROTECTANT IMPORT ATP-BINDING PROTEIN OSMV"/>
    <property type="match status" value="1"/>
</dbReference>
<dbReference type="InterPro" id="IPR003439">
    <property type="entry name" value="ABC_transporter-like_ATP-bd"/>
</dbReference>
<evidence type="ECO:0000313" key="6">
    <source>
        <dbReference type="EMBL" id="PLM42642.1"/>
    </source>
</evidence>
<evidence type="ECO:0000256" key="2">
    <source>
        <dbReference type="ARBA" id="ARBA00022448"/>
    </source>
</evidence>
<keyword evidence="3" id="KW-0547">Nucleotide-binding</keyword>
<organism evidence="6 7">
    <name type="scientific">Klebsiella michiganensis</name>
    <dbReference type="NCBI Taxonomy" id="1134687"/>
    <lineage>
        <taxon>Bacteria</taxon>
        <taxon>Pseudomonadati</taxon>
        <taxon>Pseudomonadota</taxon>
        <taxon>Gammaproteobacteria</taxon>
        <taxon>Enterobacterales</taxon>
        <taxon>Enterobacteriaceae</taxon>
        <taxon>Klebsiella/Raoultella group</taxon>
        <taxon>Klebsiella</taxon>
    </lineage>
</organism>
<dbReference type="InterPro" id="IPR017871">
    <property type="entry name" value="ABC_transporter-like_CS"/>
</dbReference>
<dbReference type="EMBL" id="PIET01002556">
    <property type="protein sequence ID" value="PLM42642.1"/>
    <property type="molecule type" value="Genomic_DNA"/>
</dbReference>
<dbReference type="PANTHER" id="PTHR43117:SF4">
    <property type="entry name" value="OSMOPROTECTANT IMPORT ATP-BINDING PROTEIN OSMV"/>
    <property type="match status" value="1"/>
</dbReference>
<keyword evidence="2" id="KW-0813">Transport</keyword>
<gene>
    <name evidence="6" type="ORF">CWM85_40330</name>
</gene>
<accession>A0A2J4XW39</accession>